<evidence type="ECO:0000256" key="6">
    <source>
        <dbReference type="SAM" id="Phobius"/>
    </source>
</evidence>
<sequence length="394" mass="41901">MMASTDTSIRQSSRPQLLLVTGISLISFFPLNVLLPAFPALAEQFATSTADIALTVSLFTLVFVVSQLVMGPLSDRFGRKQVLLACLTLSCIGAIGCTLATDFVAFLFFRSVQALGCGFFVLGLALVEDLFEPQERIPVRIFYMSFSGLFVALSPLLGSWLLDSFGWRSSFHAFTLVAAGLFLLALRALPRRSATGTTQGPAPRQSMRKILGHGDFRRYWQIAALVFCPYFALTSVSPLIFMDGLRLSEYQYAIVLLIYGAAYLLGGVLATRLQKRLGVRAQIDIGLLLLGAAGLALLLTLQLGLVSTASLLLPMCLSAAAVSITRPTAISAAMLLFPANAGTAASAGNTLMFLAAAASSALLARSDVLLLPTLGMGFVICSLLGLLSSAKAEH</sequence>
<keyword evidence="4 6" id="KW-1133">Transmembrane helix</keyword>
<dbReference type="AlphaFoldDB" id="A0A0M9GEZ0"/>
<evidence type="ECO:0000256" key="3">
    <source>
        <dbReference type="ARBA" id="ARBA00022692"/>
    </source>
</evidence>
<dbReference type="PANTHER" id="PTHR43124:SF3">
    <property type="entry name" value="CHLORAMPHENICOL EFFLUX PUMP RV0191"/>
    <property type="match status" value="1"/>
</dbReference>
<keyword evidence="3 6" id="KW-0812">Transmembrane</keyword>
<comment type="subcellular location">
    <subcellularLocation>
        <location evidence="1">Cell membrane</location>
        <topology evidence="1">Multi-pass membrane protein</topology>
    </subcellularLocation>
</comment>
<evidence type="ECO:0000259" key="7">
    <source>
        <dbReference type="PROSITE" id="PS50850"/>
    </source>
</evidence>
<feature type="transmembrane region" description="Helical" evidence="6">
    <location>
        <begin position="52"/>
        <end position="70"/>
    </location>
</feature>
<dbReference type="PROSITE" id="PS00216">
    <property type="entry name" value="SUGAR_TRANSPORT_1"/>
    <property type="match status" value="1"/>
</dbReference>
<dbReference type="STRING" id="50340.PF66_03945"/>
<evidence type="ECO:0000256" key="1">
    <source>
        <dbReference type="ARBA" id="ARBA00004651"/>
    </source>
</evidence>
<feature type="transmembrane region" description="Helical" evidence="6">
    <location>
        <begin position="82"/>
        <end position="101"/>
    </location>
</feature>
<dbReference type="Proteomes" id="UP000037931">
    <property type="component" value="Unassembled WGS sequence"/>
</dbReference>
<feature type="transmembrane region" description="Helical" evidence="6">
    <location>
        <begin position="139"/>
        <end position="158"/>
    </location>
</feature>
<dbReference type="InterPro" id="IPR050189">
    <property type="entry name" value="MFS_Efflux_Transporters"/>
</dbReference>
<dbReference type="InterPro" id="IPR036259">
    <property type="entry name" value="MFS_trans_sf"/>
</dbReference>
<keyword evidence="9" id="KW-1185">Reference proteome</keyword>
<reference evidence="8 9" key="1">
    <citation type="journal article" date="2015" name="PLoS ONE">
        <title>Rice-Infecting Pseudomonas Genomes Are Highly Accessorized and Harbor Multiple Putative Virulence Mechanisms to Cause Sheath Brown Rot.</title>
        <authorList>
            <person name="Quibod I.L."/>
            <person name="Grande G."/>
            <person name="Oreiro E.G."/>
            <person name="Borja F.N."/>
            <person name="Dossa G.S."/>
            <person name="Mauleon R."/>
            <person name="Cruz C.V."/>
            <person name="Oliva R."/>
        </authorList>
    </citation>
    <scope>NUCLEOTIDE SEQUENCE [LARGE SCALE GENOMIC DNA]</scope>
    <source>
        <strain evidence="8 9">IRRI 6609</strain>
    </source>
</reference>
<dbReference type="EMBL" id="JSYZ01000015">
    <property type="protein sequence ID" value="KPA89499.1"/>
    <property type="molecule type" value="Genomic_DNA"/>
</dbReference>
<dbReference type="PATRIC" id="fig|50340.43.peg.1248"/>
<dbReference type="InterPro" id="IPR005829">
    <property type="entry name" value="Sugar_transporter_CS"/>
</dbReference>
<name>A0A0M9GEZ0_9PSED</name>
<feature type="transmembrane region" description="Helical" evidence="6">
    <location>
        <begin position="285"/>
        <end position="305"/>
    </location>
</feature>
<proteinExistence type="predicted"/>
<dbReference type="GO" id="GO:0022857">
    <property type="term" value="F:transmembrane transporter activity"/>
    <property type="evidence" value="ECO:0007669"/>
    <property type="project" value="InterPro"/>
</dbReference>
<dbReference type="InterPro" id="IPR020846">
    <property type="entry name" value="MFS_dom"/>
</dbReference>
<dbReference type="PROSITE" id="PS50850">
    <property type="entry name" value="MFS"/>
    <property type="match status" value="1"/>
</dbReference>
<dbReference type="PANTHER" id="PTHR43124">
    <property type="entry name" value="PURINE EFFLUX PUMP PBUE"/>
    <property type="match status" value="1"/>
</dbReference>
<evidence type="ECO:0000256" key="2">
    <source>
        <dbReference type="ARBA" id="ARBA00022475"/>
    </source>
</evidence>
<dbReference type="InterPro" id="IPR011701">
    <property type="entry name" value="MFS"/>
</dbReference>
<feature type="transmembrane region" description="Helical" evidence="6">
    <location>
        <begin position="344"/>
        <end position="363"/>
    </location>
</feature>
<protein>
    <submittedName>
        <fullName evidence="8">Arabinose efflux permease family protein</fullName>
    </submittedName>
</protein>
<feature type="transmembrane region" description="Helical" evidence="6">
    <location>
        <begin position="369"/>
        <end position="387"/>
    </location>
</feature>
<dbReference type="SUPFAM" id="SSF103473">
    <property type="entry name" value="MFS general substrate transporter"/>
    <property type="match status" value="1"/>
</dbReference>
<evidence type="ECO:0000313" key="9">
    <source>
        <dbReference type="Proteomes" id="UP000037931"/>
    </source>
</evidence>
<evidence type="ECO:0000256" key="5">
    <source>
        <dbReference type="ARBA" id="ARBA00023136"/>
    </source>
</evidence>
<keyword evidence="5 6" id="KW-0472">Membrane</keyword>
<dbReference type="Gene3D" id="1.20.1720.10">
    <property type="entry name" value="Multidrug resistance protein D"/>
    <property type="match status" value="1"/>
</dbReference>
<dbReference type="GO" id="GO:0005886">
    <property type="term" value="C:plasma membrane"/>
    <property type="evidence" value="ECO:0007669"/>
    <property type="project" value="UniProtKB-SubCell"/>
</dbReference>
<accession>A0A0M9GEZ0</accession>
<evidence type="ECO:0000313" key="8">
    <source>
        <dbReference type="EMBL" id="KPA89499.1"/>
    </source>
</evidence>
<feature type="transmembrane region" description="Helical" evidence="6">
    <location>
        <begin position="107"/>
        <end position="127"/>
    </location>
</feature>
<dbReference type="Pfam" id="PF07690">
    <property type="entry name" value="MFS_1"/>
    <property type="match status" value="1"/>
</dbReference>
<keyword evidence="2" id="KW-1003">Cell membrane</keyword>
<feature type="transmembrane region" description="Helical" evidence="6">
    <location>
        <begin position="252"/>
        <end position="273"/>
    </location>
</feature>
<comment type="caution">
    <text evidence="8">The sequence shown here is derived from an EMBL/GenBank/DDBJ whole genome shotgun (WGS) entry which is preliminary data.</text>
</comment>
<gene>
    <name evidence="8" type="ORF">PF66_03945</name>
</gene>
<feature type="domain" description="Major facilitator superfamily (MFS) profile" evidence="7">
    <location>
        <begin position="16"/>
        <end position="394"/>
    </location>
</feature>
<evidence type="ECO:0000256" key="4">
    <source>
        <dbReference type="ARBA" id="ARBA00022989"/>
    </source>
</evidence>
<organism evidence="8 9">
    <name type="scientific">Pseudomonas asplenii</name>
    <dbReference type="NCBI Taxonomy" id="53407"/>
    <lineage>
        <taxon>Bacteria</taxon>
        <taxon>Pseudomonadati</taxon>
        <taxon>Pseudomonadota</taxon>
        <taxon>Gammaproteobacteria</taxon>
        <taxon>Pseudomonadales</taxon>
        <taxon>Pseudomonadaceae</taxon>
        <taxon>Pseudomonas</taxon>
    </lineage>
</organism>
<feature type="transmembrane region" description="Helical" evidence="6">
    <location>
        <begin position="170"/>
        <end position="189"/>
    </location>
</feature>
<feature type="transmembrane region" description="Helical" evidence="6">
    <location>
        <begin position="219"/>
        <end position="240"/>
    </location>
</feature>